<dbReference type="SMART" id="SM00387">
    <property type="entry name" value="HATPase_c"/>
    <property type="match status" value="1"/>
</dbReference>
<dbReference type="PROSITE" id="PS50110">
    <property type="entry name" value="RESPONSE_REGULATORY"/>
    <property type="match status" value="1"/>
</dbReference>
<dbReference type="CDD" id="cd00146">
    <property type="entry name" value="PKD"/>
    <property type="match status" value="1"/>
</dbReference>
<dbReference type="GO" id="GO:0016301">
    <property type="term" value="F:kinase activity"/>
    <property type="evidence" value="ECO:0007669"/>
    <property type="project" value="UniProtKB-KW"/>
</dbReference>
<dbReference type="SMART" id="SM00388">
    <property type="entry name" value="HisKA"/>
    <property type="match status" value="1"/>
</dbReference>
<organism evidence="11 12">
    <name type="scientific">Zobellia uliginosa</name>
    <dbReference type="NCBI Taxonomy" id="143224"/>
    <lineage>
        <taxon>Bacteria</taxon>
        <taxon>Pseudomonadati</taxon>
        <taxon>Bacteroidota</taxon>
        <taxon>Flavobacteriia</taxon>
        <taxon>Flavobacteriales</taxon>
        <taxon>Flavobacteriaceae</taxon>
        <taxon>Zobellia</taxon>
    </lineage>
</organism>
<keyword evidence="12" id="KW-1185">Reference proteome</keyword>
<dbReference type="PROSITE" id="PS50109">
    <property type="entry name" value="HIS_KIN"/>
    <property type="match status" value="1"/>
</dbReference>
<feature type="domain" description="Response regulatory" evidence="10">
    <location>
        <begin position="1108"/>
        <end position="1223"/>
    </location>
</feature>
<dbReference type="InterPro" id="IPR011123">
    <property type="entry name" value="Y_Y_Y"/>
</dbReference>
<dbReference type="PROSITE" id="PS00041">
    <property type="entry name" value="HTH_ARAC_FAMILY_1"/>
    <property type="match status" value="1"/>
</dbReference>
<evidence type="ECO:0000256" key="2">
    <source>
        <dbReference type="ARBA" id="ARBA00012438"/>
    </source>
</evidence>
<keyword evidence="5" id="KW-0238">DNA-binding</keyword>
<evidence type="ECO:0000313" key="11">
    <source>
        <dbReference type="EMBL" id="SIT08861.1"/>
    </source>
</evidence>
<dbReference type="Pfam" id="PF00072">
    <property type="entry name" value="Response_reg"/>
    <property type="match status" value="1"/>
</dbReference>
<dbReference type="Pfam" id="PF02518">
    <property type="entry name" value="HATPase_c"/>
    <property type="match status" value="1"/>
</dbReference>
<dbReference type="InterPro" id="IPR018062">
    <property type="entry name" value="HTH_AraC-typ_CS"/>
</dbReference>
<dbReference type="InterPro" id="IPR009057">
    <property type="entry name" value="Homeodomain-like_sf"/>
</dbReference>
<dbReference type="SUPFAM" id="SSF47384">
    <property type="entry name" value="Homodimeric domain of signal transducing histidine kinase"/>
    <property type="match status" value="1"/>
</dbReference>
<accession>A0ABY1L1C6</accession>
<dbReference type="InterPro" id="IPR003594">
    <property type="entry name" value="HATPase_dom"/>
</dbReference>
<dbReference type="SUPFAM" id="SSF46689">
    <property type="entry name" value="Homeodomain-like"/>
    <property type="match status" value="1"/>
</dbReference>
<dbReference type="SUPFAM" id="SSF55874">
    <property type="entry name" value="ATPase domain of HSP90 chaperone/DNA topoisomerase II/histidine kinase"/>
    <property type="match status" value="1"/>
</dbReference>
<dbReference type="Pfam" id="PF07495">
    <property type="entry name" value="Y_Y_Y"/>
    <property type="match status" value="1"/>
</dbReference>
<keyword evidence="3 7" id="KW-0597">Phosphoprotein</keyword>
<dbReference type="Gene3D" id="3.30.565.10">
    <property type="entry name" value="Histidine kinase-like ATPase, C-terminal domain"/>
    <property type="match status" value="1"/>
</dbReference>
<dbReference type="InterPro" id="IPR015943">
    <property type="entry name" value="WD40/YVTN_repeat-like_dom_sf"/>
</dbReference>
<dbReference type="EMBL" id="FTOB01000009">
    <property type="protein sequence ID" value="SIT08861.1"/>
    <property type="molecule type" value="Genomic_DNA"/>
</dbReference>
<dbReference type="InterPro" id="IPR005467">
    <property type="entry name" value="His_kinase_dom"/>
</dbReference>
<feature type="domain" description="HTH araC/xylS-type" evidence="8">
    <location>
        <begin position="1255"/>
        <end position="1354"/>
    </location>
</feature>
<dbReference type="SUPFAM" id="SSF52172">
    <property type="entry name" value="CheY-like"/>
    <property type="match status" value="1"/>
</dbReference>
<dbReference type="SMART" id="SM00448">
    <property type="entry name" value="REC"/>
    <property type="match status" value="1"/>
</dbReference>
<evidence type="ECO:0000256" key="7">
    <source>
        <dbReference type="PROSITE-ProRule" id="PRU00169"/>
    </source>
</evidence>
<dbReference type="PRINTS" id="PR00344">
    <property type="entry name" value="BCTRLSENSOR"/>
</dbReference>
<gene>
    <name evidence="11" type="ORF">SAMN05421766_10960</name>
</gene>
<dbReference type="Proteomes" id="UP000185728">
    <property type="component" value="Unassembled WGS sequence"/>
</dbReference>
<evidence type="ECO:0000256" key="5">
    <source>
        <dbReference type="ARBA" id="ARBA00023125"/>
    </source>
</evidence>
<keyword evidence="4" id="KW-0805">Transcription regulation</keyword>
<dbReference type="EC" id="2.7.13.3" evidence="2"/>
<evidence type="ECO:0000256" key="4">
    <source>
        <dbReference type="ARBA" id="ARBA00023015"/>
    </source>
</evidence>
<evidence type="ECO:0000259" key="9">
    <source>
        <dbReference type="PROSITE" id="PS50109"/>
    </source>
</evidence>
<evidence type="ECO:0000256" key="3">
    <source>
        <dbReference type="ARBA" id="ARBA00022553"/>
    </source>
</evidence>
<protein>
    <recommendedName>
        <fullName evidence="2">histidine kinase</fullName>
        <ecNumber evidence="2">2.7.13.3</ecNumber>
    </recommendedName>
</protein>
<dbReference type="InterPro" id="IPR001789">
    <property type="entry name" value="Sig_transdc_resp-reg_receiver"/>
</dbReference>
<dbReference type="SMART" id="SM00342">
    <property type="entry name" value="HTH_ARAC"/>
    <property type="match status" value="1"/>
</dbReference>
<evidence type="ECO:0000256" key="1">
    <source>
        <dbReference type="ARBA" id="ARBA00000085"/>
    </source>
</evidence>
<keyword evidence="11" id="KW-0808">Transferase</keyword>
<dbReference type="InterPro" id="IPR018060">
    <property type="entry name" value="HTH_AraC"/>
</dbReference>
<evidence type="ECO:0000259" key="8">
    <source>
        <dbReference type="PROSITE" id="PS01124"/>
    </source>
</evidence>
<evidence type="ECO:0000256" key="6">
    <source>
        <dbReference type="ARBA" id="ARBA00023163"/>
    </source>
</evidence>
<comment type="catalytic activity">
    <reaction evidence="1">
        <text>ATP + protein L-histidine = ADP + protein N-phospho-L-histidine.</text>
        <dbReference type="EC" id="2.7.13.3"/>
    </reaction>
</comment>
<sequence>MTTKHYYHPIKMLLVVLAVLFMPTPNFSQKTEGESAIQKGLAFNRFFAKDGLPDNRVRSIYQDKKGFIWIGTMNGLCRYDGYNFKQFSKNVQGNGIAGNWVYAIAEDEKENIWIGSTEGLSKIERNKDSILNFKTSDFLPHKEIKSLYIDQKQRLWIGTKKGLSLLEIKTGKVHQFKDYPLNNAVNVIAPDEKGHIWVSCETGIVRFDEKNLSQTYFPFDVKPNAYNDRIWDILFVQDELWVASGGDGIYRSKTDSLTAHGGSAFQKLFLGDGVSPNLEIYDLTMDNSGDIWLGTTQGLGKIERQNPNGNDGPIIFYQQHYLNDYSLSNDRIFKLNFDAGNNLWIGSNLGLSTLLNRNRNFSNFSFTKSTNKDEVRGITAIPEGDLWYTTSSKGTSGITNEDGTIKKLGLNMGPEANMGRSIASLDQKLFIGSLDGLVIKDLKTGYVQHLLPGKNVFSLLLDTADNKAYIGTISGLFAYDMQKNTLASKLPLLKGFVRSLYKSPDGAIYAGIDGPFIYKKDPEGDFAPLAIPEHFFGSMINAMEEDNEGHLWIGTESGLNKLTKNGSATYTCELIGVGEGLADKSVHGLIIDNENNLWISSIKGLMRYSDKEKHFEYFLPNLIFSPSCFYKKGDTAFFFGHANGFIRFDPKLISFTKSPPDVLITGFRILNKAVKVKERINGDVILDKQIFNTDNITLNYKNDMFTLEYANINGSFEKSRDYAYKLEGFDNDWVYNKSEEHTATYTNLNPGTYTFIVKAKDHSGSWNSKPTKLSISVLPPPWKTWWAILTYVAIINGLIYIFIRYRTANARKESELLLEKREKEQMKELNNLKLQFFTNISHEFRTPLTLISGPIKDIISNNTISVDIRKKAKIIKRNSDKLIHLIDELITFRKLEKGGLVLKPTPINILHFVQEISESFQLFAEGKEVIINCHSLLKDNVILADPSHLYKAINNLMANALKFCSEGSVVQIKIKAQKKLDAPQKEICDSWIRISVSNSGPNISKENLVRIFDRYYKGNDAHGGTGIGLSLAKELVELHNGSIHAKSDHQTTEFTILLPKGNVTSLLEDTNTDPASFPKILALEPYLGDDRSFDETQETTYGEPGKMHILLVDDNNELLEYLSLLLKDDFIIKTASNGLEALEVVEKTPPDVIVSDVLMPKMDGYGLCQSLKENQKTLHIPVILLTAKTMTEEKMRGLHLGADAYLEKPFDPDILKTRIHALVKSRKMLIQKLAKEQVVDSSAFTKNPIDEAFIQKVVEHITANLDNGDFSVEELSEKMSMSRSNLFRKVKNISKMSPVEFIYYIRLQNGMKLLLERKFNISEIAWQVGFKNPSSFSKSFKKQYGKSPTEYLNDILDNG</sequence>
<evidence type="ECO:0000313" key="12">
    <source>
        <dbReference type="Proteomes" id="UP000185728"/>
    </source>
</evidence>
<dbReference type="Gene3D" id="2.60.40.10">
    <property type="entry name" value="Immunoglobulins"/>
    <property type="match status" value="1"/>
</dbReference>
<dbReference type="SUPFAM" id="SSF63829">
    <property type="entry name" value="Calcium-dependent phosphotriesterase"/>
    <property type="match status" value="3"/>
</dbReference>
<keyword evidence="6" id="KW-0804">Transcription</keyword>
<dbReference type="InterPro" id="IPR003661">
    <property type="entry name" value="HisK_dim/P_dom"/>
</dbReference>
<dbReference type="Pfam" id="PF12833">
    <property type="entry name" value="HTH_18"/>
    <property type="match status" value="1"/>
</dbReference>
<feature type="modified residue" description="4-aspartylphosphate" evidence="7">
    <location>
        <position position="1156"/>
    </location>
</feature>
<reference evidence="11 12" key="1">
    <citation type="submission" date="2017-01" db="EMBL/GenBank/DDBJ databases">
        <authorList>
            <person name="Varghese N."/>
            <person name="Submissions S."/>
        </authorList>
    </citation>
    <scope>NUCLEOTIDE SEQUENCE [LARGE SCALE GENOMIC DNA]</scope>
    <source>
        <strain evidence="11 12">DSM 2061</strain>
    </source>
</reference>
<dbReference type="PROSITE" id="PS01124">
    <property type="entry name" value="HTH_ARAC_FAMILY_2"/>
    <property type="match status" value="1"/>
</dbReference>
<dbReference type="InterPro" id="IPR011110">
    <property type="entry name" value="Reg_prop"/>
</dbReference>
<comment type="caution">
    <text evidence="11">The sequence shown here is derived from an EMBL/GenBank/DDBJ whole genome shotgun (WGS) entry which is preliminary data.</text>
</comment>
<proteinExistence type="predicted"/>
<name>A0ABY1L1C6_9FLAO</name>
<dbReference type="CDD" id="cd00082">
    <property type="entry name" value="HisKA"/>
    <property type="match status" value="1"/>
</dbReference>
<dbReference type="InterPro" id="IPR004358">
    <property type="entry name" value="Sig_transdc_His_kin-like_C"/>
</dbReference>
<dbReference type="Gene3D" id="1.10.10.60">
    <property type="entry name" value="Homeodomain-like"/>
    <property type="match status" value="1"/>
</dbReference>
<dbReference type="RefSeq" id="WP_076456983.1">
    <property type="nucleotide sequence ID" value="NZ_FTOB01000009.1"/>
</dbReference>
<dbReference type="Pfam" id="PF00512">
    <property type="entry name" value="HisKA"/>
    <property type="match status" value="1"/>
</dbReference>
<evidence type="ECO:0000259" key="10">
    <source>
        <dbReference type="PROSITE" id="PS50110"/>
    </source>
</evidence>
<dbReference type="Gene3D" id="2.130.10.10">
    <property type="entry name" value="YVTN repeat-like/Quinoprotein amine dehydrogenase"/>
    <property type="match status" value="2"/>
</dbReference>
<dbReference type="InterPro" id="IPR013783">
    <property type="entry name" value="Ig-like_fold"/>
</dbReference>
<dbReference type="Pfam" id="PF07494">
    <property type="entry name" value="Reg_prop"/>
    <property type="match status" value="3"/>
</dbReference>
<feature type="domain" description="Histidine kinase" evidence="9">
    <location>
        <begin position="839"/>
        <end position="1062"/>
    </location>
</feature>
<dbReference type="InterPro" id="IPR036097">
    <property type="entry name" value="HisK_dim/P_sf"/>
</dbReference>
<dbReference type="PANTHER" id="PTHR43547:SF2">
    <property type="entry name" value="HYBRID SIGNAL TRANSDUCTION HISTIDINE KINASE C"/>
    <property type="match status" value="1"/>
</dbReference>
<dbReference type="Gene3D" id="1.10.287.130">
    <property type="match status" value="1"/>
</dbReference>
<dbReference type="InterPro" id="IPR036890">
    <property type="entry name" value="HATPase_C_sf"/>
</dbReference>
<dbReference type="InterPro" id="IPR011006">
    <property type="entry name" value="CheY-like_superfamily"/>
</dbReference>
<dbReference type="Gene3D" id="3.40.50.2300">
    <property type="match status" value="1"/>
</dbReference>
<keyword evidence="11" id="KW-0418">Kinase</keyword>
<dbReference type="PANTHER" id="PTHR43547">
    <property type="entry name" value="TWO-COMPONENT HISTIDINE KINASE"/>
    <property type="match status" value="1"/>
</dbReference>